<evidence type="ECO:0000313" key="2">
    <source>
        <dbReference type="Proteomes" id="UP000828048"/>
    </source>
</evidence>
<keyword evidence="2" id="KW-1185">Reference proteome</keyword>
<dbReference type="EMBL" id="CM037151">
    <property type="protein sequence ID" value="KAH7844862.1"/>
    <property type="molecule type" value="Genomic_DNA"/>
</dbReference>
<gene>
    <name evidence="1" type="ORF">Vadar_032465</name>
</gene>
<accession>A0ACB7XV07</accession>
<dbReference type="Proteomes" id="UP000828048">
    <property type="component" value="Chromosome 1"/>
</dbReference>
<organism evidence="1 2">
    <name type="scientific">Vaccinium darrowii</name>
    <dbReference type="NCBI Taxonomy" id="229202"/>
    <lineage>
        <taxon>Eukaryota</taxon>
        <taxon>Viridiplantae</taxon>
        <taxon>Streptophyta</taxon>
        <taxon>Embryophyta</taxon>
        <taxon>Tracheophyta</taxon>
        <taxon>Spermatophyta</taxon>
        <taxon>Magnoliopsida</taxon>
        <taxon>eudicotyledons</taxon>
        <taxon>Gunneridae</taxon>
        <taxon>Pentapetalae</taxon>
        <taxon>asterids</taxon>
        <taxon>Ericales</taxon>
        <taxon>Ericaceae</taxon>
        <taxon>Vaccinioideae</taxon>
        <taxon>Vaccinieae</taxon>
        <taxon>Vaccinium</taxon>
    </lineage>
</organism>
<comment type="caution">
    <text evidence="1">The sequence shown here is derived from an EMBL/GenBank/DDBJ whole genome shotgun (WGS) entry which is preliminary data.</text>
</comment>
<reference evidence="1 2" key="1">
    <citation type="journal article" date="2021" name="Hortic Res">
        <title>High-quality reference genome and annotation aids understanding of berry development for evergreen blueberry (Vaccinium darrowii).</title>
        <authorList>
            <person name="Yu J."/>
            <person name="Hulse-Kemp A.M."/>
            <person name="Babiker E."/>
            <person name="Staton M."/>
        </authorList>
    </citation>
    <scope>NUCLEOTIDE SEQUENCE [LARGE SCALE GENOMIC DNA]</scope>
    <source>
        <strain evidence="2">cv. NJ 8807/NJ 8810</strain>
        <tissue evidence="1">Young leaf</tissue>
    </source>
</reference>
<name>A0ACB7XV07_9ERIC</name>
<proteinExistence type="predicted"/>
<sequence>MLPDGSNGHGNGLGEDGPGGSLLTVVFQILLDSTPNGKLSLGSIATVNNLINCKVDRIKASVAGNNPLITNPIIWKQKEFSKFVRSLEHRCINSIL</sequence>
<evidence type="ECO:0000313" key="1">
    <source>
        <dbReference type="EMBL" id="KAH7844862.1"/>
    </source>
</evidence>
<protein>
    <submittedName>
        <fullName evidence="1">Uncharacterized protein</fullName>
    </submittedName>
</protein>